<dbReference type="STRING" id="1423725.FC19_GL001481"/>
<reference evidence="4 5" key="1">
    <citation type="journal article" date="2015" name="Genome Announc.">
        <title>Expanding the biotechnology potential of lactobacilli through comparative genomics of 213 strains and associated genera.</title>
        <authorList>
            <person name="Sun Z."/>
            <person name="Harris H.M."/>
            <person name="McCann A."/>
            <person name="Guo C."/>
            <person name="Argimon S."/>
            <person name="Zhang W."/>
            <person name="Yang X."/>
            <person name="Jeffery I.B."/>
            <person name="Cooney J.C."/>
            <person name="Kagawa T.F."/>
            <person name="Liu W."/>
            <person name="Song Y."/>
            <person name="Salvetti E."/>
            <person name="Wrobel A."/>
            <person name="Rasinkangas P."/>
            <person name="Parkhill J."/>
            <person name="Rea M.C."/>
            <person name="O'Sullivan O."/>
            <person name="Ritari J."/>
            <person name="Douillard F.P."/>
            <person name="Paul Ross R."/>
            <person name="Yang R."/>
            <person name="Briner A.E."/>
            <person name="Felis G.E."/>
            <person name="de Vos W.M."/>
            <person name="Barrangou R."/>
            <person name="Klaenhammer T.R."/>
            <person name="Caufield P.W."/>
            <person name="Cui Y."/>
            <person name="Zhang H."/>
            <person name="O'Toole P.W."/>
        </authorList>
    </citation>
    <scope>NUCLEOTIDE SEQUENCE [LARGE SCALE GENOMIC DNA]</scope>
    <source>
        <strain evidence="4 5">DSM 21051</strain>
    </source>
</reference>
<dbReference type="Proteomes" id="UP000051015">
    <property type="component" value="Unassembled WGS sequence"/>
</dbReference>
<dbReference type="InterPro" id="IPR001647">
    <property type="entry name" value="HTH_TetR"/>
</dbReference>
<evidence type="ECO:0000313" key="5">
    <source>
        <dbReference type="Proteomes" id="UP000051015"/>
    </source>
</evidence>
<dbReference type="InterPro" id="IPR009057">
    <property type="entry name" value="Homeodomain-like_sf"/>
</dbReference>
<feature type="domain" description="HTH tetR-type" evidence="3">
    <location>
        <begin position="8"/>
        <end position="68"/>
    </location>
</feature>
<dbReference type="SUPFAM" id="SSF46689">
    <property type="entry name" value="Homeodomain-like"/>
    <property type="match status" value="1"/>
</dbReference>
<keyword evidence="5" id="KW-1185">Reference proteome</keyword>
<protein>
    <submittedName>
        <fullName evidence="4">Transcription regulator</fullName>
    </submittedName>
</protein>
<evidence type="ECO:0000259" key="3">
    <source>
        <dbReference type="PROSITE" id="PS50977"/>
    </source>
</evidence>
<dbReference type="EMBL" id="AYZD01000001">
    <property type="protein sequence ID" value="KRM97443.1"/>
    <property type="molecule type" value="Genomic_DNA"/>
</dbReference>
<evidence type="ECO:0000313" key="4">
    <source>
        <dbReference type="EMBL" id="KRM97443.1"/>
    </source>
</evidence>
<keyword evidence="1 2" id="KW-0238">DNA-binding</keyword>
<dbReference type="Gene3D" id="1.10.357.10">
    <property type="entry name" value="Tetracycline Repressor, domain 2"/>
    <property type="match status" value="1"/>
</dbReference>
<proteinExistence type="predicted"/>
<organism evidence="4 5">
    <name type="scientific">Liquorilactobacillus aquaticus DSM 21051</name>
    <dbReference type="NCBI Taxonomy" id="1423725"/>
    <lineage>
        <taxon>Bacteria</taxon>
        <taxon>Bacillati</taxon>
        <taxon>Bacillota</taxon>
        <taxon>Bacilli</taxon>
        <taxon>Lactobacillales</taxon>
        <taxon>Lactobacillaceae</taxon>
        <taxon>Liquorilactobacillus</taxon>
    </lineage>
</organism>
<dbReference type="Pfam" id="PF14278">
    <property type="entry name" value="TetR_C_8"/>
    <property type="match status" value="1"/>
</dbReference>
<evidence type="ECO:0000256" key="1">
    <source>
        <dbReference type="ARBA" id="ARBA00023125"/>
    </source>
</evidence>
<dbReference type="GO" id="GO:0003677">
    <property type="term" value="F:DNA binding"/>
    <property type="evidence" value="ECO:0007669"/>
    <property type="project" value="UniProtKB-UniRule"/>
</dbReference>
<dbReference type="RefSeq" id="WP_057874954.1">
    <property type="nucleotide sequence ID" value="NZ_AYZD01000001.1"/>
</dbReference>
<dbReference type="InterPro" id="IPR039532">
    <property type="entry name" value="TetR_C_Firmicutes"/>
</dbReference>
<evidence type="ECO:0000256" key="2">
    <source>
        <dbReference type="PROSITE-ProRule" id="PRU00335"/>
    </source>
</evidence>
<dbReference type="OrthoDB" id="9810250at2"/>
<sequence>MSPQEIKNKKLVDIFQALIALLQMKNSEDISITELTKQAGVSRTYYYKNFTTLDDIISEFEMLSIIKYIRKLPNQSKLQFTTLMEHYFQLVLNHSDSQLTLLRSGKEQILIKSFVTTYQYLLQNKMIIKVSNSKRADDEYWADFIAGAVVNTSLSWLRRGAIETPQYMGKKLAAFLELV</sequence>
<name>A0A0R2DBB8_9LACO</name>
<accession>A0A0R2DBB8</accession>
<feature type="DNA-binding region" description="H-T-H motif" evidence="2">
    <location>
        <begin position="31"/>
        <end position="50"/>
    </location>
</feature>
<dbReference type="PATRIC" id="fig|1423725.3.peg.1523"/>
<gene>
    <name evidence="4" type="ORF">FC19_GL001481</name>
</gene>
<dbReference type="AlphaFoldDB" id="A0A0R2DBB8"/>
<comment type="caution">
    <text evidence="4">The sequence shown here is derived from an EMBL/GenBank/DDBJ whole genome shotgun (WGS) entry which is preliminary data.</text>
</comment>
<dbReference type="PROSITE" id="PS50977">
    <property type="entry name" value="HTH_TETR_2"/>
    <property type="match status" value="1"/>
</dbReference>